<dbReference type="EMBL" id="CM002928">
    <property type="protein sequence ID" value="KGN44304.1"/>
    <property type="molecule type" value="Genomic_DNA"/>
</dbReference>
<evidence type="ECO:0000256" key="1">
    <source>
        <dbReference type="ARBA" id="ARBA00022691"/>
    </source>
</evidence>
<evidence type="ECO:0000313" key="4">
    <source>
        <dbReference type="Proteomes" id="UP000029981"/>
    </source>
</evidence>
<reference evidence="3 4" key="4">
    <citation type="journal article" date="2011" name="BMC Genomics">
        <title>RNA-Seq improves annotation of protein-coding genes in the cucumber genome.</title>
        <authorList>
            <person name="Li Z."/>
            <person name="Zhang Z."/>
            <person name="Yan P."/>
            <person name="Huang S."/>
            <person name="Fei Z."/>
            <person name="Lin K."/>
        </authorList>
    </citation>
    <scope>NUCLEOTIDE SEQUENCE [LARGE SCALE GENOMIC DNA]</scope>
    <source>
        <strain evidence="4">cv. 9930</strain>
    </source>
</reference>
<protein>
    <recommendedName>
        <fullName evidence="2">AWS domain-containing protein</fullName>
    </recommendedName>
</protein>
<feature type="domain" description="AWS" evidence="2">
    <location>
        <begin position="149"/>
        <end position="188"/>
    </location>
</feature>
<gene>
    <name evidence="3" type="ORF">Csa_7G246640</name>
</gene>
<name>A0A0A0K5T2_CUCSA</name>
<dbReference type="InterPro" id="IPR006560">
    <property type="entry name" value="AWS_dom"/>
</dbReference>
<reference evidence="3 4" key="3">
    <citation type="journal article" date="2010" name="BMC Genomics">
        <title>Transcriptome sequencing and comparative analysis of cucumber flowers with different sex types.</title>
        <authorList>
            <person name="Guo S."/>
            <person name="Zheng Y."/>
            <person name="Joung J.G."/>
            <person name="Liu S."/>
            <person name="Zhang Z."/>
            <person name="Crasta O.R."/>
            <person name="Sobral B.W."/>
            <person name="Xu Y."/>
            <person name="Huang S."/>
            <person name="Fei Z."/>
        </authorList>
    </citation>
    <scope>NUCLEOTIDE SEQUENCE [LARGE SCALE GENOMIC DNA]</scope>
    <source>
        <strain evidence="4">cv. 9930</strain>
    </source>
</reference>
<evidence type="ECO:0000313" key="3">
    <source>
        <dbReference type="EMBL" id="KGN44304.1"/>
    </source>
</evidence>
<keyword evidence="1" id="KW-0949">S-adenosyl-L-methionine</keyword>
<keyword evidence="4" id="KW-1185">Reference proteome</keyword>
<sequence length="188" mass="21491">MEKNLSLNETASSHLHLTLSLLSLAPVCPFHHQLQCIRNLHGVLRDAAAIVGTVNQLTLPLDNYRAIILARYRELENRIWRLINQGYRVFDMLYLQIISYTANQLLKAYIVVENTVSYIRMRLQSILSNAMESASHLKQAMIQAEERRIAAIKCKCRTGCGNRCGCRRFGKQCTDACSFCRNSNCQNR</sequence>
<dbReference type="AlphaFoldDB" id="A0A0A0K5T2"/>
<dbReference type="GO" id="GO:0042054">
    <property type="term" value="F:histone methyltransferase activity"/>
    <property type="evidence" value="ECO:0007669"/>
    <property type="project" value="InterPro"/>
</dbReference>
<organism evidence="3 4">
    <name type="scientific">Cucumis sativus</name>
    <name type="common">Cucumber</name>
    <dbReference type="NCBI Taxonomy" id="3659"/>
    <lineage>
        <taxon>Eukaryota</taxon>
        <taxon>Viridiplantae</taxon>
        <taxon>Streptophyta</taxon>
        <taxon>Embryophyta</taxon>
        <taxon>Tracheophyta</taxon>
        <taxon>Spermatophyta</taxon>
        <taxon>Magnoliopsida</taxon>
        <taxon>eudicotyledons</taxon>
        <taxon>Gunneridae</taxon>
        <taxon>Pentapetalae</taxon>
        <taxon>rosids</taxon>
        <taxon>fabids</taxon>
        <taxon>Cucurbitales</taxon>
        <taxon>Cucurbitaceae</taxon>
        <taxon>Benincaseae</taxon>
        <taxon>Cucumis</taxon>
    </lineage>
</organism>
<reference evidence="3 4" key="1">
    <citation type="journal article" date="2009" name="Nat. Genet.">
        <title>The genome of the cucumber, Cucumis sativus L.</title>
        <authorList>
            <person name="Huang S."/>
            <person name="Li R."/>
            <person name="Zhang Z."/>
            <person name="Li L."/>
            <person name="Gu X."/>
            <person name="Fan W."/>
            <person name="Lucas W.J."/>
            <person name="Wang X."/>
            <person name="Xie B."/>
            <person name="Ni P."/>
            <person name="Ren Y."/>
            <person name="Zhu H."/>
            <person name="Li J."/>
            <person name="Lin K."/>
            <person name="Jin W."/>
            <person name="Fei Z."/>
            <person name="Li G."/>
            <person name="Staub J."/>
            <person name="Kilian A."/>
            <person name="van der Vossen E.A."/>
            <person name="Wu Y."/>
            <person name="Guo J."/>
            <person name="He J."/>
            <person name="Jia Z."/>
            <person name="Ren Y."/>
            <person name="Tian G."/>
            <person name="Lu Y."/>
            <person name="Ruan J."/>
            <person name="Qian W."/>
            <person name="Wang M."/>
            <person name="Huang Q."/>
            <person name="Li B."/>
            <person name="Xuan Z."/>
            <person name="Cao J."/>
            <person name="Asan"/>
            <person name="Wu Z."/>
            <person name="Zhang J."/>
            <person name="Cai Q."/>
            <person name="Bai Y."/>
            <person name="Zhao B."/>
            <person name="Han Y."/>
            <person name="Li Y."/>
            <person name="Li X."/>
            <person name="Wang S."/>
            <person name="Shi Q."/>
            <person name="Liu S."/>
            <person name="Cho W.K."/>
            <person name="Kim J.Y."/>
            <person name="Xu Y."/>
            <person name="Heller-Uszynska K."/>
            <person name="Miao H."/>
            <person name="Cheng Z."/>
            <person name="Zhang S."/>
            <person name="Wu J."/>
            <person name="Yang Y."/>
            <person name="Kang H."/>
            <person name="Li M."/>
            <person name="Liang H."/>
            <person name="Ren X."/>
            <person name="Shi Z."/>
            <person name="Wen M."/>
            <person name="Jian M."/>
            <person name="Yang H."/>
            <person name="Zhang G."/>
            <person name="Yang Z."/>
            <person name="Chen R."/>
            <person name="Liu S."/>
            <person name="Li J."/>
            <person name="Ma L."/>
            <person name="Liu H."/>
            <person name="Zhou Y."/>
            <person name="Zhao J."/>
            <person name="Fang X."/>
            <person name="Li G."/>
            <person name="Fang L."/>
            <person name="Li Y."/>
            <person name="Liu D."/>
            <person name="Zheng H."/>
            <person name="Zhang Y."/>
            <person name="Qin N."/>
            <person name="Li Z."/>
            <person name="Yang G."/>
            <person name="Yang S."/>
            <person name="Bolund L."/>
            <person name="Kristiansen K."/>
            <person name="Zheng H."/>
            <person name="Li S."/>
            <person name="Zhang X."/>
            <person name="Yang H."/>
            <person name="Wang J."/>
            <person name="Sun R."/>
            <person name="Zhang B."/>
            <person name="Jiang S."/>
            <person name="Wang J."/>
            <person name="Du Y."/>
            <person name="Li S."/>
        </authorList>
    </citation>
    <scope>NUCLEOTIDE SEQUENCE [LARGE SCALE GENOMIC DNA]</scope>
    <source>
        <strain evidence="4">cv. 9930</strain>
    </source>
</reference>
<dbReference type="Gramene" id="KGN44304">
    <property type="protein sequence ID" value="KGN44304"/>
    <property type="gene ID" value="Csa_7G246640"/>
</dbReference>
<reference evidence="3 4" key="2">
    <citation type="journal article" date="2009" name="PLoS ONE">
        <title>An integrated genetic and cytogenetic map of the cucumber genome.</title>
        <authorList>
            <person name="Ren Y."/>
            <person name="Zhang Z."/>
            <person name="Liu J."/>
            <person name="Staub J.E."/>
            <person name="Han Y."/>
            <person name="Cheng Z."/>
            <person name="Li X."/>
            <person name="Lu J."/>
            <person name="Miao H."/>
            <person name="Kang H."/>
            <person name="Xie B."/>
            <person name="Gu X."/>
            <person name="Wang X."/>
            <person name="Du Y."/>
            <person name="Jin W."/>
            <person name="Huang S."/>
        </authorList>
    </citation>
    <scope>NUCLEOTIDE SEQUENCE [LARGE SCALE GENOMIC DNA]</scope>
    <source>
        <strain evidence="4">cv. 9930</strain>
    </source>
</reference>
<dbReference type="GO" id="GO:0005634">
    <property type="term" value="C:nucleus"/>
    <property type="evidence" value="ECO:0007669"/>
    <property type="project" value="InterPro"/>
</dbReference>
<dbReference type="Proteomes" id="UP000029981">
    <property type="component" value="Chromosome 7"/>
</dbReference>
<accession>A0A0A0K5T2</accession>
<proteinExistence type="predicted"/>
<evidence type="ECO:0000259" key="2">
    <source>
        <dbReference type="PROSITE" id="PS51215"/>
    </source>
</evidence>
<dbReference type="PROSITE" id="PS51215">
    <property type="entry name" value="AWS"/>
    <property type="match status" value="1"/>
</dbReference>